<organism evidence="11 12">
    <name type="scientific">Paenibacillus terrae</name>
    <dbReference type="NCBI Taxonomy" id="159743"/>
    <lineage>
        <taxon>Bacteria</taxon>
        <taxon>Bacillati</taxon>
        <taxon>Bacillota</taxon>
        <taxon>Bacilli</taxon>
        <taxon>Bacillales</taxon>
        <taxon>Paenibacillaceae</taxon>
        <taxon>Paenibacillus</taxon>
    </lineage>
</organism>
<keyword evidence="6" id="KW-0804">Transcription</keyword>
<dbReference type="RefSeq" id="WP_044647087.1">
    <property type="nucleotide sequence ID" value="NZ_JTHP01000032.1"/>
</dbReference>
<evidence type="ECO:0000313" key="11">
    <source>
        <dbReference type="EMBL" id="KJD44615.1"/>
    </source>
</evidence>
<dbReference type="Proteomes" id="UP000032534">
    <property type="component" value="Unassembled WGS sequence"/>
</dbReference>
<keyword evidence="12" id="KW-1185">Reference proteome</keyword>
<dbReference type="GO" id="GO:1901678">
    <property type="term" value="P:iron coordination entity transport"/>
    <property type="evidence" value="ECO:0007669"/>
    <property type="project" value="UniProtKB-ARBA"/>
</dbReference>
<evidence type="ECO:0000256" key="5">
    <source>
        <dbReference type="ARBA" id="ARBA00023015"/>
    </source>
</evidence>
<dbReference type="PROSITE" id="PS50983">
    <property type="entry name" value="FE_B12_PBP"/>
    <property type="match status" value="1"/>
</dbReference>
<evidence type="ECO:0000259" key="9">
    <source>
        <dbReference type="PROSITE" id="PS01124"/>
    </source>
</evidence>
<comment type="subcellular location">
    <subcellularLocation>
        <location evidence="1">Cell envelope</location>
    </subcellularLocation>
</comment>
<evidence type="ECO:0000256" key="1">
    <source>
        <dbReference type="ARBA" id="ARBA00004196"/>
    </source>
</evidence>
<dbReference type="SUPFAM" id="SSF46689">
    <property type="entry name" value="Homeodomain-like"/>
    <property type="match status" value="2"/>
</dbReference>
<name>A0A0D7WZM3_9BACL</name>
<dbReference type="SMART" id="SM00342">
    <property type="entry name" value="HTH_ARAC"/>
    <property type="match status" value="1"/>
</dbReference>
<dbReference type="EMBL" id="JTHP01000032">
    <property type="protein sequence ID" value="KJD44615.1"/>
    <property type="molecule type" value="Genomic_DNA"/>
</dbReference>
<dbReference type="InterPro" id="IPR009057">
    <property type="entry name" value="Homeodomain-like_sf"/>
</dbReference>
<evidence type="ECO:0000256" key="4">
    <source>
        <dbReference type="ARBA" id="ARBA00022729"/>
    </source>
</evidence>
<evidence type="ECO:0000256" key="3">
    <source>
        <dbReference type="ARBA" id="ARBA00022448"/>
    </source>
</evidence>
<keyword evidence="5" id="KW-0805">Transcription regulation</keyword>
<evidence type="ECO:0000256" key="6">
    <source>
        <dbReference type="ARBA" id="ARBA00023163"/>
    </source>
</evidence>
<comment type="similarity">
    <text evidence="2">Belongs to the bacterial solute-binding protein 8 family.</text>
</comment>
<feature type="region of interest" description="Disordered" evidence="8">
    <location>
        <begin position="348"/>
        <end position="370"/>
    </location>
</feature>
<dbReference type="Gene3D" id="3.40.50.1980">
    <property type="entry name" value="Nitrogenase molybdenum iron protein domain"/>
    <property type="match status" value="2"/>
</dbReference>
<dbReference type="GO" id="GO:0003700">
    <property type="term" value="F:DNA-binding transcription factor activity"/>
    <property type="evidence" value="ECO:0007669"/>
    <property type="project" value="InterPro"/>
</dbReference>
<comment type="caution">
    <text evidence="11">The sequence shown here is derived from an EMBL/GenBank/DDBJ whole genome shotgun (WGS) entry which is preliminary data.</text>
</comment>
<feature type="domain" description="HTH araC/xylS-type" evidence="9">
    <location>
        <begin position="176"/>
        <end position="274"/>
    </location>
</feature>
<dbReference type="InterPro" id="IPR051313">
    <property type="entry name" value="Bact_iron-sidero_bind"/>
</dbReference>
<evidence type="ECO:0000256" key="2">
    <source>
        <dbReference type="ARBA" id="ARBA00008814"/>
    </source>
</evidence>
<protein>
    <submittedName>
        <fullName evidence="11">AraC family transcriptional regulator</fullName>
    </submittedName>
</protein>
<evidence type="ECO:0000313" key="12">
    <source>
        <dbReference type="Proteomes" id="UP000032534"/>
    </source>
</evidence>
<evidence type="ECO:0000256" key="8">
    <source>
        <dbReference type="SAM" id="MobiDB-lite"/>
    </source>
</evidence>
<evidence type="ECO:0000259" key="10">
    <source>
        <dbReference type="PROSITE" id="PS50983"/>
    </source>
</evidence>
<dbReference type="GO" id="GO:0043565">
    <property type="term" value="F:sequence-specific DNA binding"/>
    <property type="evidence" value="ECO:0007669"/>
    <property type="project" value="InterPro"/>
</dbReference>
<accession>A0A0D7WZM3</accession>
<dbReference type="InterPro" id="IPR002491">
    <property type="entry name" value="ABC_transptr_periplasmic_BD"/>
</dbReference>
<keyword evidence="4" id="KW-0732">Signal</keyword>
<dbReference type="Pfam" id="PF01497">
    <property type="entry name" value="Peripla_BP_2"/>
    <property type="match status" value="1"/>
</dbReference>
<keyword evidence="7" id="KW-0175">Coiled coil</keyword>
<dbReference type="SUPFAM" id="SSF53807">
    <property type="entry name" value="Helical backbone' metal receptor"/>
    <property type="match status" value="1"/>
</dbReference>
<dbReference type="OrthoDB" id="2652069at2"/>
<evidence type="ECO:0000256" key="7">
    <source>
        <dbReference type="SAM" id="Coils"/>
    </source>
</evidence>
<gene>
    <name evidence="11" type="ORF">QD47_16005</name>
</gene>
<feature type="coiled-coil region" evidence="7">
    <location>
        <begin position="502"/>
        <end position="529"/>
    </location>
</feature>
<dbReference type="Gene3D" id="1.10.10.60">
    <property type="entry name" value="Homeodomain-like"/>
    <property type="match status" value="2"/>
</dbReference>
<dbReference type="PANTHER" id="PTHR30532:SF26">
    <property type="entry name" value="IRON(3+)-HYDROXAMATE-BINDING PROTEIN FHUD"/>
    <property type="match status" value="1"/>
</dbReference>
<dbReference type="InterPro" id="IPR018060">
    <property type="entry name" value="HTH_AraC"/>
</dbReference>
<dbReference type="AlphaFoldDB" id="A0A0D7WZM3"/>
<dbReference type="GO" id="GO:0030288">
    <property type="term" value="C:outer membrane-bounded periplasmic space"/>
    <property type="evidence" value="ECO:0007669"/>
    <property type="project" value="TreeGrafter"/>
</dbReference>
<proteinExistence type="inferred from homology"/>
<reference evidence="11 12" key="1">
    <citation type="submission" date="2014-11" db="EMBL/GenBank/DDBJ databases">
        <title>Draft Genome Sequences of Paenibacillus polymyxa NRRL B-30509 and Paenibacillus terrae NRRL B-30644, Strains from a Poultry Environment that Produce Tridecaptin A and Paenicidins.</title>
        <authorList>
            <person name="van Belkum M.J."/>
            <person name="Lohans C.T."/>
            <person name="Vederas J.C."/>
        </authorList>
    </citation>
    <scope>NUCLEOTIDE SEQUENCE [LARGE SCALE GENOMIC DNA]</scope>
    <source>
        <strain evidence="11 12">NRRL B-30644</strain>
    </source>
</reference>
<dbReference type="PROSITE" id="PS01124">
    <property type="entry name" value="HTH_ARAC_FAMILY_2"/>
    <property type="match status" value="1"/>
</dbReference>
<dbReference type="Pfam" id="PF12833">
    <property type="entry name" value="HTH_18"/>
    <property type="match status" value="1"/>
</dbReference>
<feature type="domain" description="Fe/B12 periplasmic-binding" evidence="10">
    <location>
        <begin position="391"/>
        <end position="659"/>
    </location>
</feature>
<dbReference type="PATRIC" id="fig|159743.3.peg.3558"/>
<dbReference type="PANTHER" id="PTHR30532">
    <property type="entry name" value="IRON III DICITRATE-BINDING PERIPLASMIC PROTEIN"/>
    <property type="match status" value="1"/>
</dbReference>
<sequence length="660" mass="74888">MKLNDHILLWNHVFIQVMDVRHKKMGKGEELRTYRLPASAFLYTLRGSARVRLDDSIHRVGRFHVLHGGKGMCLSIITEDVLEYYIILYKATLALPSRKEIAQLLEKENPFQNQYAFSPHYPLPLYDTVKLLEQEWREASELGKLHVKALFHQFVYELLQQLYRQGIEPLKPDLVAQAVAYIREHSSRSLTLESIAEELECSAGHLSRLFKNKIHTSPIHYLGEVRTDRAVQLLMQTDATLQEIAESVGYPDAHSLSRSFKKYKGLSPVRFKKERQHHFGNQDQDMPQTMLKYALQQAPFTRYTDIDYQYRYNVEGDLFMHGRVKITAMMIMLCLSLMLGACSAPTNTNGSSQIEANPTTTSSNEDGQATVQAKTRIVSTLKGDVEVPANPKRVASDQYMGHLLKLGIIPVGVRSFMLNEAWINKSGYPKEKLAGIKDLGEFPMNLEKLTVLQPDLIIGSIEKNIDSYQKVGTTVFLPYWEGESTAGPLDKFRRISEIFGKQKEAEQWITEYEKKVAEARKKIDGIVKDGETVSIVQVANKSVYVLAAEGGNYGSPTIYQMLKLPPTKKALNMKEGFESISLEVLPEYTGDHIFVYGSEDEGANQVLNSELWKGLPAVKKGQVYMYGSFSEKGDEFVMEDPYSLELQLDTIVNILLAHKK</sequence>
<keyword evidence="3" id="KW-0813">Transport</keyword>